<evidence type="ECO:0000256" key="1">
    <source>
        <dbReference type="ARBA" id="ARBA00010996"/>
    </source>
</evidence>
<keyword evidence="3" id="KW-1015">Disulfide bond</keyword>
<feature type="chain" id="PRO_5021819034" evidence="4">
    <location>
        <begin position="22"/>
        <end position="207"/>
    </location>
</feature>
<comment type="caution">
    <text evidence="5">The sequence shown here is derived from an EMBL/GenBank/DDBJ whole genome shotgun (WGS) entry which is preliminary data.</text>
</comment>
<dbReference type="PANTHER" id="PTHR12151:SF25">
    <property type="entry name" value="LINALOOL DEHYDRATASE_ISOMERASE DOMAIN-CONTAINING PROTEIN"/>
    <property type="match status" value="1"/>
</dbReference>
<feature type="binding site" evidence="2">
    <location>
        <position position="165"/>
    </location>
    <ligand>
        <name>Cu cation</name>
        <dbReference type="ChEBI" id="CHEBI:23378"/>
    </ligand>
</feature>
<proteinExistence type="inferred from homology"/>
<dbReference type="GO" id="GO:0046872">
    <property type="term" value="F:metal ion binding"/>
    <property type="evidence" value="ECO:0007669"/>
    <property type="project" value="UniProtKB-KW"/>
</dbReference>
<gene>
    <name evidence="5" type="ORF">FLL45_12910</name>
</gene>
<dbReference type="RefSeq" id="WP_142942472.1">
    <property type="nucleotide sequence ID" value="NZ_VIKR01000003.1"/>
</dbReference>
<keyword evidence="6" id="KW-1185">Reference proteome</keyword>
<dbReference type="AlphaFoldDB" id="A0A545T971"/>
<evidence type="ECO:0000256" key="3">
    <source>
        <dbReference type="PIRSR" id="PIRSR603782-2"/>
    </source>
</evidence>
<organism evidence="5 6">
    <name type="scientific">Aliikangiella marina</name>
    <dbReference type="NCBI Taxonomy" id="1712262"/>
    <lineage>
        <taxon>Bacteria</taxon>
        <taxon>Pseudomonadati</taxon>
        <taxon>Pseudomonadota</taxon>
        <taxon>Gammaproteobacteria</taxon>
        <taxon>Oceanospirillales</taxon>
        <taxon>Pleioneaceae</taxon>
        <taxon>Aliikangiella</taxon>
    </lineage>
</organism>
<dbReference type="SUPFAM" id="SSF52833">
    <property type="entry name" value="Thioredoxin-like"/>
    <property type="match status" value="1"/>
</dbReference>
<dbReference type="EMBL" id="VIKR01000003">
    <property type="protein sequence ID" value="TQV73764.1"/>
    <property type="molecule type" value="Genomic_DNA"/>
</dbReference>
<evidence type="ECO:0000256" key="2">
    <source>
        <dbReference type="PIRSR" id="PIRSR603782-1"/>
    </source>
</evidence>
<dbReference type="PANTHER" id="PTHR12151">
    <property type="entry name" value="ELECTRON TRANSPORT PROTIN SCO1/SENC FAMILY MEMBER"/>
    <property type="match status" value="1"/>
</dbReference>
<keyword evidence="4" id="KW-0732">Signal</keyword>
<dbReference type="CDD" id="cd02968">
    <property type="entry name" value="SCO"/>
    <property type="match status" value="1"/>
</dbReference>
<dbReference type="OrthoDB" id="9790194at2"/>
<feature type="binding site" evidence="2">
    <location>
        <position position="80"/>
    </location>
    <ligand>
        <name>Cu cation</name>
        <dbReference type="ChEBI" id="CHEBI:23378"/>
    </ligand>
</feature>
<dbReference type="Proteomes" id="UP000317839">
    <property type="component" value="Unassembled WGS sequence"/>
</dbReference>
<dbReference type="Gene3D" id="3.40.30.10">
    <property type="entry name" value="Glutaredoxin"/>
    <property type="match status" value="1"/>
</dbReference>
<protein>
    <submittedName>
        <fullName evidence="5">SCO family protein</fullName>
    </submittedName>
</protein>
<evidence type="ECO:0000256" key="4">
    <source>
        <dbReference type="SAM" id="SignalP"/>
    </source>
</evidence>
<keyword evidence="2" id="KW-0186">Copper</keyword>
<dbReference type="InterPro" id="IPR003782">
    <property type="entry name" value="SCO1/SenC"/>
</dbReference>
<sequence length="207" mass="23621">MNKVLFIVLSLLMLNACSDSGKSPATVNEQPFTQMLVYPKKNPLAPFELSADDKTEFNQASFKGKWNLLFMGFTNCPDICPTTMTDMAHIYNGINSEVQKNFRVVFLSVDPKRDTLEHMDEYLNFFHKDFIGITGKTEEIDKLVYSLGGIYVIGNEDENYYSVDHTARIFIVSPQGERYGMIRSDVMRTKDWTLLIEELNELGKTTG</sequence>
<comment type="similarity">
    <text evidence="1">Belongs to the SCO1/2 family.</text>
</comment>
<feature type="binding site" evidence="2">
    <location>
        <position position="76"/>
    </location>
    <ligand>
        <name>Cu cation</name>
        <dbReference type="ChEBI" id="CHEBI:23378"/>
    </ligand>
</feature>
<dbReference type="Pfam" id="PF02630">
    <property type="entry name" value="SCO1-SenC"/>
    <property type="match status" value="1"/>
</dbReference>
<reference evidence="5 6" key="1">
    <citation type="submission" date="2019-06" db="EMBL/GenBank/DDBJ databases">
        <title>Draft genome of Aliikangiella marina GYP-15.</title>
        <authorList>
            <person name="Wang G."/>
        </authorList>
    </citation>
    <scope>NUCLEOTIDE SEQUENCE [LARGE SCALE GENOMIC DNA]</scope>
    <source>
        <strain evidence="5 6">GYP-15</strain>
    </source>
</reference>
<accession>A0A545T971</accession>
<feature type="signal peptide" evidence="4">
    <location>
        <begin position="1"/>
        <end position="21"/>
    </location>
</feature>
<dbReference type="InterPro" id="IPR036249">
    <property type="entry name" value="Thioredoxin-like_sf"/>
</dbReference>
<feature type="disulfide bond" description="Redox-active" evidence="3">
    <location>
        <begin position="76"/>
        <end position="80"/>
    </location>
</feature>
<name>A0A545T971_9GAMM</name>
<evidence type="ECO:0000313" key="6">
    <source>
        <dbReference type="Proteomes" id="UP000317839"/>
    </source>
</evidence>
<evidence type="ECO:0000313" key="5">
    <source>
        <dbReference type="EMBL" id="TQV73764.1"/>
    </source>
</evidence>
<keyword evidence="2" id="KW-0479">Metal-binding</keyword>